<keyword evidence="1" id="KW-0732">Signal</keyword>
<reference evidence="2 3" key="1">
    <citation type="submission" date="2019-02" db="EMBL/GenBank/DDBJ databases">
        <title>Genome sequencing of the rare red list fungi Phlebia centrifuga.</title>
        <authorList>
            <person name="Buettner E."/>
            <person name="Kellner H."/>
        </authorList>
    </citation>
    <scope>NUCLEOTIDE SEQUENCE [LARGE SCALE GENOMIC DNA]</scope>
    <source>
        <strain evidence="2 3">DSM 108282</strain>
    </source>
</reference>
<dbReference type="CDD" id="cd09083">
    <property type="entry name" value="EEP-1"/>
    <property type="match status" value="1"/>
</dbReference>
<comment type="caution">
    <text evidence="2">The sequence shown here is derived from an EMBL/GenBank/DDBJ whole genome shotgun (WGS) entry which is preliminary data.</text>
</comment>
<proteinExistence type="predicted"/>
<feature type="chain" id="PRO_5020398883" evidence="1">
    <location>
        <begin position="25"/>
        <end position="355"/>
    </location>
</feature>
<dbReference type="Proteomes" id="UP000309038">
    <property type="component" value="Unassembled WGS sequence"/>
</dbReference>
<dbReference type="EMBL" id="SGPJ01000357">
    <property type="protein sequence ID" value="THG95114.1"/>
    <property type="molecule type" value="Genomic_DNA"/>
</dbReference>
<sequence length="355" mass="38775">MQGLIIVHFVLLTFFCLKATSTWSHWPTRRSANTTSSSMRISTYNLRYDSMPDSITVQETLASLPDPLVVPQYLGKSGEQPWSTRRIKVAQHLLTEGGVMASFQEGLVRQVNDLQQLLGDDWSWIGVGRDDGIQAGEFSPVFYKTTVVDLISWDTFWLSNTPFEVSKFPGAGSLRICTAGRFTLNSPTGPTNFSYLNTHLDDQSDDQRRLGASLILARAKYEAFTTNGPVFITGDFNSESTGSDSGAYNITTGVLPPVPINATFAATYAVPNGTLDNFIMDDLKGVAPRFSVSGNFATYTGFNSPGDTSVFTRIDFVFGGNNGDWTADGYRVGTSLTDDGILASDHRPVFADISI</sequence>
<dbReference type="Gene3D" id="3.60.10.10">
    <property type="entry name" value="Endonuclease/exonuclease/phosphatase"/>
    <property type="match status" value="1"/>
</dbReference>
<organism evidence="2 3">
    <name type="scientific">Hermanssonia centrifuga</name>
    <dbReference type="NCBI Taxonomy" id="98765"/>
    <lineage>
        <taxon>Eukaryota</taxon>
        <taxon>Fungi</taxon>
        <taxon>Dikarya</taxon>
        <taxon>Basidiomycota</taxon>
        <taxon>Agaricomycotina</taxon>
        <taxon>Agaricomycetes</taxon>
        <taxon>Polyporales</taxon>
        <taxon>Meruliaceae</taxon>
        <taxon>Hermanssonia</taxon>
    </lineage>
</organism>
<gene>
    <name evidence="2" type="ORF">EW026_g6482</name>
</gene>
<evidence type="ECO:0000313" key="3">
    <source>
        <dbReference type="Proteomes" id="UP000309038"/>
    </source>
</evidence>
<dbReference type="InterPro" id="IPR036691">
    <property type="entry name" value="Endo/exonu/phosph_ase_sf"/>
</dbReference>
<evidence type="ECO:0000256" key="1">
    <source>
        <dbReference type="SAM" id="SignalP"/>
    </source>
</evidence>
<accession>A0A4S4KAW8</accession>
<name>A0A4S4KAW8_9APHY</name>
<keyword evidence="3" id="KW-1185">Reference proteome</keyword>
<dbReference type="SUPFAM" id="SSF56219">
    <property type="entry name" value="DNase I-like"/>
    <property type="match status" value="1"/>
</dbReference>
<protein>
    <submittedName>
        <fullName evidence="2">Uncharacterized protein</fullName>
    </submittedName>
</protein>
<feature type="signal peptide" evidence="1">
    <location>
        <begin position="1"/>
        <end position="24"/>
    </location>
</feature>
<evidence type="ECO:0000313" key="2">
    <source>
        <dbReference type="EMBL" id="THG95114.1"/>
    </source>
</evidence>
<dbReference type="AlphaFoldDB" id="A0A4S4KAW8"/>